<dbReference type="STRING" id="907931.GCA_000165675_01767"/>
<feature type="domain" description="NIF system FeS cluster assembly NifU N-terminal" evidence="2">
    <location>
        <begin position="10"/>
        <end position="128"/>
    </location>
</feature>
<comment type="caution">
    <text evidence="3">The sequence shown here is derived from an EMBL/GenBank/DDBJ whole genome shotgun (WGS) entry which is preliminary data.</text>
</comment>
<dbReference type="PANTHER" id="PTHR10093">
    <property type="entry name" value="IRON-SULFUR CLUSTER ASSEMBLY ENZYME NIFU HOMOLOG"/>
    <property type="match status" value="1"/>
</dbReference>
<dbReference type="FunFam" id="3.90.1010.10:FF:000002">
    <property type="entry name" value="Iron-sulfur cluster assembly scaffold protein NifU"/>
    <property type="match status" value="1"/>
</dbReference>
<dbReference type="CDD" id="cd06664">
    <property type="entry name" value="IscU_like"/>
    <property type="match status" value="1"/>
</dbReference>
<proteinExistence type="inferred from homology"/>
<dbReference type="NCBIfam" id="TIGR01994">
    <property type="entry name" value="SUF_scaf_2"/>
    <property type="match status" value="1"/>
</dbReference>
<dbReference type="Pfam" id="PF01592">
    <property type="entry name" value="NifU_N"/>
    <property type="match status" value="1"/>
</dbReference>
<comment type="similarity">
    <text evidence="1">Belongs to the NifU family.</text>
</comment>
<dbReference type="GO" id="GO:0051536">
    <property type="term" value="F:iron-sulfur cluster binding"/>
    <property type="evidence" value="ECO:0007669"/>
    <property type="project" value="InterPro"/>
</dbReference>
<dbReference type="Gene3D" id="3.90.1010.10">
    <property type="match status" value="1"/>
</dbReference>
<evidence type="ECO:0000313" key="4">
    <source>
        <dbReference type="Proteomes" id="UP000295681"/>
    </source>
</evidence>
<dbReference type="Proteomes" id="UP000295681">
    <property type="component" value="Unassembled WGS sequence"/>
</dbReference>
<dbReference type="GO" id="GO:0005506">
    <property type="term" value="F:iron ion binding"/>
    <property type="evidence" value="ECO:0007669"/>
    <property type="project" value="InterPro"/>
</dbReference>
<dbReference type="GO" id="GO:0016226">
    <property type="term" value="P:iron-sulfur cluster assembly"/>
    <property type="evidence" value="ECO:0007669"/>
    <property type="project" value="InterPro"/>
</dbReference>
<gene>
    <name evidence="3" type="ORF">C5L23_000080</name>
</gene>
<name>A0A4R5N902_9LACO</name>
<sequence>MGLDHLDDLYRQVIMTHAAHPHHYGECEDPSVRMTRYNPSCGDVIYLSLVLSTDHKIKAIAFKGEGCAISKASASMMTDLVMNQPIVKARQLIQSFSKMLMGEKSEVGDLKDAQLLAGVQQFPARIKCAKLPWQALEDALAEQGGS</sequence>
<dbReference type="EMBL" id="PUFI01000013">
    <property type="protein sequence ID" value="TDG68478.1"/>
    <property type="molecule type" value="Genomic_DNA"/>
</dbReference>
<dbReference type="RefSeq" id="WP_010006714.1">
    <property type="nucleotide sequence ID" value="NZ_JAGYGP010000003.1"/>
</dbReference>
<dbReference type="SUPFAM" id="SSF82649">
    <property type="entry name" value="SufE/NifU"/>
    <property type="match status" value="1"/>
</dbReference>
<keyword evidence="4" id="KW-1185">Reference proteome</keyword>
<reference evidence="3 4" key="1">
    <citation type="journal article" date="2019" name="Appl. Microbiol. Biotechnol.">
        <title>Uncovering carbohydrate metabolism through a genotype-phenotype association study of 56 lactic acid bacteria genomes.</title>
        <authorList>
            <person name="Buron-Moles G."/>
            <person name="Chailyan A."/>
            <person name="Dolejs I."/>
            <person name="Forster J."/>
            <person name="Miks M.H."/>
        </authorList>
    </citation>
    <scope>NUCLEOTIDE SEQUENCE [LARGE SCALE GENOMIC DNA]</scope>
    <source>
        <strain evidence="3 4">ATCC 700006</strain>
    </source>
</reference>
<accession>A0A4R5N902</accession>
<protein>
    <recommendedName>
        <fullName evidence="2">NIF system FeS cluster assembly NifU N-terminal domain-containing protein</fullName>
    </recommendedName>
</protein>
<dbReference type="AlphaFoldDB" id="A0A4R5N902"/>
<dbReference type="InterPro" id="IPR002871">
    <property type="entry name" value="NIF_FeS_clus_asmbl_NifU_N"/>
</dbReference>
<evidence type="ECO:0000259" key="2">
    <source>
        <dbReference type="Pfam" id="PF01592"/>
    </source>
</evidence>
<evidence type="ECO:0000256" key="1">
    <source>
        <dbReference type="ARBA" id="ARBA00006420"/>
    </source>
</evidence>
<evidence type="ECO:0000313" key="3">
    <source>
        <dbReference type="EMBL" id="TDG68478.1"/>
    </source>
</evidence>
<organism evidence="3 4">
    <name type="scientific">Leuconostoc fallax</name>
    <dbReference type="NCBI Taxonomy" id="1251"/>
    <lineage>
        <taxon>Bacteria</taxon>
        <taxon>Bacillati</taxon>
        <taxon>Bacillota</taxon>
        <taxon>Bacilli</taxon>
        <taxon>Lactobacillales</taxon>
        <taxon>Lactobacillaceae</taxon>
        <taxon>Leuconostoc</taxon>
    </lineage>
</organism>